<keyword evidence="2" id="KW-1185">Reference proteome</keyword>
<dbReference type="EMBL" id="VCAZ01000033">
    <property type="protein sequence ID" value="TSL54354.1"/>
    <property type="molecule type" value="Genomic_DNA"/>
</dbReference>
<reference evidence="1 2" key="1">
    <citation type="journal article" date="2019" name="Genome Biol. Evol.">
        <title>Whole-Genome Sequencing of the Giant Devil Catfish, Bagarius yarrelli.</title>
        <authorList>
            <person name="Jiang W."/>
            <person name="Lv Y."/>
            <person name="Cheng L."/>
            <person name="Yang K."/>
            <person name="Chao B."/>
            <person name="Wang X."/>
            <person name="Li Y."/>
            <person name="Pan X."/>
            <person name="You X."/>
            <person name="Zhang Y."/>
            <person name="Yang J."/>
            <person name="Li J."/>
            <person name="Zhang X."/>
            <person name="Liu S."/>
            <person name="Sun C."/>
            <person name="Yang J."/>
            <person name="Shi Q."/>
        </authorList>
    </citation>
    <scope>NUCLEOTIDE SEQUENCE [LARGE SCALE GENOMIC DNA]</scope>
    <source>
        <strain evidence="1">JWS20170419001</strain>
        <tissue evidence="1">Muscle</tissue>
    </source>
</reference>
<comment type="caution">
    <text evidence="1">The sequence shown here is derived from an EMBL/GenBank/DDBJ whole genome shotgun (WGS) entry which is preliminary data.</text>
</comment>
<gene>
    <name evidence="1" type="ORF">Baya_6244</name>
</gene>
<proteinExistence type="predicted"/>
<name>A0A556U009_BAGYA</name>
<sequence length="96" mass="11270">MYADEGIKHLFSMCVMDRCSWKFTITLWTPDVGCRLVFYSRQTPNELDIEHEEELERAFEIKKRDSSLLCSIPPGCHVPQTLRVYRHVSLVSFTQC</sequence>
<evidence type="ECO:0000313" key="1">
    <source>
        <dbReference type="EMBL" id="TSL54354.1"/>
    </source>
</evidence>
<accession>A0A556U009</accession>
<protein>
    <submittedName>
        <fullName evidence="1">Uncharacterized protein</fullName>
    </submittedName>
</protein>
<evidence type="ECO:0000313" key="2">
    <source>
        <dbReference type="Proteomes" id="UP000319801"/>
    </source>
</evidence>
<dbReference type="Proteomes" id="UP000319801">
    <property type="component" value="Unassembled WGS sequence"/>
</dbReference>
<dbReference type="AlphaFoldDB" id="A0A556U009"/>
<organism evidence="1 2">
    <name type="scientific">Bagarius yarrelli</name>
    <name type="common">Goonch</name>
    <name type="synonym">Bagrus yarrelli</name>
    <dbReference type="NCBI Taxonomy" id="175774"/>
    <lineage>
        <taxon>Eukaryota</taxon>
        <taxon>Metazoa</taxon>
        <taxon>Chordata</taxon>
        <taxon>Craniata</taxon>
        <taxon>Vertebrata</taxon>
        <taxon>Euteleostomi</taxon>
        <taxon>Actinopterygii</taxon>
        <taxon>Neopterygii</taxon>
        <taxon>Teleostei</taxon>
        <taxon>Ostariophysi</taxon>
        <taxon>Siluriformes</taxon>
        <taxon>Sisoridae</taxon>
        <taxon>Sisorinae</taxon>
        <taxon>Bagarius</taxon>
    </lineage>
</organism>